<evidence type="ECO:0000259" key="9">
    <source>
        <dbReference type="Pfam" id="PF17763"/>
    </source>
</evidence>
<comment type="function">
    <text evidence="5 7">Allows the formation of correctly charged Gln-tRNA(Gln) through the transamidation of misacylated Glu-tRNA(Gln) in organisms which lack glutaminyl-tRNA synthetase. The reaction takes place in the presence of glutamine and ATP through an activated gamma-phospho-Glu-tRNA(Gln). The GatDE system is specific for glutamate and does not act on aspartate.</text>
</comment>
<name>A0A1V6N3M9_METAZ</name>
<dbReference type="SUPFAM" id="SSF141300">
    <property type="entry name" value="GatD N-terminal domain-like"/>
    <property type="match status" value="1"/>
</dbReference>
<dbReference type="Gene3D" id="3.40.50.1170">
    <property type="entry name" value="L-asparaginase, N-terminal domain"/>
    <property type="match status" value="1"/>
</dbReference>
<sequence>MSYKKLAKSFLDSANVSIGDTVKVEKNKVLYEGMLLDRSEDSDDGYIVLKLDSGYNLGVNISDAKIELIKKGEEPKIQFDPFEIEEDINKMDISIISTGGTVSSVIDYKTGAVHPAFTADDLLRANPELLDIANYKVKALYNILSENMKPEYWVEAANSIANEISDGVDGVVVAHGTDTMHYTSAALSFILETPVPIVVTGAQRSSDRPSTDAYLNLFNSIGAAKSEIADVTVCMHEGLDDGYCCLHKGTKVRKMHTSRRDTFRSINSEPIARLKDSKIFNINPNVDYNKRGSKDLTLRDNLESKIAIIKSFPGIQNELIDYHIDKGFKGLVIEGTGLGHVPDYMLDSIKRANDENIPIIMTSQCLYGKVNMNVYSTGRKLINANVISGGDMTPEVAYVKLCWALGQNDKFDEVKNIMETNIAGELSEKSSLKYFLN</sequence>
<dbReference type="NCBIfam" id="NF003217">
    <property type="entry name" value="PRK04183.1"/>
    <property type="match status" value="1"/>
</dbReference>
<dbReference type="Pfam" id="PF00710">
    <property type="entry name" value="Asparaginase"/>
    <property type="match status" value="1"/>
</dbReference>
<feature type="active site" evidence="5">
    <location>
        <position position="178"/>
    </location>
</feature>
<keyword evidence="12" id="KW-1185">Reference proteome</keyword>
<dbReference type="OrthoDB" id="371959at2157"/>
<dbReference type="GO" id="GO:0006450">
    <property type="term" value="P:regulation of translational fidelity"/>
    <property type="evidence" value="ECO:0007669"/>
    <property type="project" value="InterPro"/>
</dbReference>
<dbReference type="GO" id="GO:0004067">
    <property type="term" value="F:asparaginase activity"/>
    <property type="evidence" value="ECO:0007669"/>
    <property type="project" value="UniProtKB-UniRule"/>
</dbReference>
<keyword evidence="1 5" id="KW-0436">Ligase</keyword>
<keyword evidence="11" id="KW-0808">Transferase</keyword>
<dbReference type="PROSITE" id="PS51732">
    <property type="entry name" value="ASN_GLN_ASE_3"/>
    <property type="match status" value="1"/>
</dbReference>
<dbReference type="CDD" id="cd08962">
    <property type="entry name" value="GatD"/>
    <property type="match status" value="1"/>
</dbReference>
<dbReference type="PROSITE" id="PS00917">
    <property type="entry name" value="ASN_GLN_ASE_2"/>
    <property type="match status" value="1"/>
</dbReference>
<accession>A0A1V6N3M9</accession>
<feature type="domain" description="GatD N-terminal" evidence="10">
    <location>
        <begin position="17"/>
        <end position="69"/>
    </location>
</feature>
<dbReference type="NCBIfam" id="TIGR02153">
    <property type="entry name" value="gatD_arch"/>
    <property type="match status" value="1"/>
</dbReference>
<dbReference type="SFLD" id="SFLDS00057">
    <property type="entry name" value="Glutaminase/Asparaginase"/>
    <property type="match status" value="1"/>
</dbReference>
<gene>
    <name evidence="5 11" type="primary">gatD</name>
    <name evidence="11" type="ORF">MBBAR_5c01070</name>
</gene>
<keyword evidence="3 5" id="KW-0067">ATP-binding</keyword>
<dbReference type="Proteomes" id="UP000191661">
    <property type="component" value="Unassembled WGS sequence"/>
</dbReference>
<feature type="active site" evidence="5">
    <location>
        <position position="254"/>
    </location>
</feature>
<evidence type="ECO:0000259" key="8">
    <source>
        <dbReference type="Pfam" id="PF00710"/>
    </source>
</evidence>
<feature type="domain" description="Asparaginase/glutaminase C-terminal" evidence="9">
    <location>
        <begin position="305"/>
        <end position="418"/>
    </location>
</feature>
<dbReference type="SUPFAM" id="SSF53774">
    <property type="entry name" value="Glutaminase/Asparaginase"/>
    <property type="match status" value="1"/>
</dbReference>
<keyword evidence="2 5" id="KW-0547">Nucleotide-binding</keyword>
<dbReference type="RefSeq" id="WP_080459939.1">
    <property type="nucleotide sequence ID" value="NZ_JXMW01000005.1"/>
</dbReference>
<dbReference type="HAMAP" id="MF_00586">
    <property type="entry name" value="GatD"/>
    <property type="match status" value="1"/>
</dbReference>
<evidence type="ECO:0000256" key="1">
    <source>
        <dbReference type="ARBA" id="ARBA00022598"/>
    </source>
</evidence>
<dbReference type="InterPro" id="IPR037152">
    <property type="entry name" value="L-asparaginase_N_sf"/>
</dbReference>
<dbReference type="InterPro" id="IPR040918">
    <property type="entry name" value="GatD_N"/>
</dbReference>
<dbReference type="PANTHER" id="PTHR11707">
    <property type="entry name" value="L-ASPARAGINASE"/>
    <property type="match status" value="1"/>
</dbReference>
<dbReference type="GO" id="GO:0005524">
    <property type="term" value="F:ATP binding"/>
    <property type="evidence" value="ECO:0007669"/>
    <property type="project" value="UniProtKB-KW"/>
</dbReference>
<evidence type="ECO:0000313" key="11">
    <source>
        <dbReference type="EMBL" id="OQD59264.1"/>
    </source>
</evidence>
<comment type="similarity">
    <text evidence="5 7">Belongs to the asparaginase 1 family. GatD subfamily.</text>
</comment>
<dbReference type="GO" id="GO:0050567">
    <property type="term" value="F:glutaminyl-tRNA synthase (glutamine-hydrolyzing) activity"/>
    <property type="evidence" value="ECO:0007669"/>
    <property type="project" value="UniProtKB-UniRule"/>
</dbReference>
<dbReference type="InterPro" id="IPR011878">
    <property type="entry name" value="GatD"/>
</dbReference>
<dbReference type="InterPro" id="IPR027475">
    <property type="entry name" value="Asparaginase/glutaminase_AS2"/>
</dbReference>
<feature type="domain" description="L-asparaginase N-terminal" evidence="8">
    <location>
        <begin position="93"/>
        <end position="279"/>
    </location>
</feature>
<organism evidence="11 12">
    <name type="scientific">Methanobrevibacter arboriphilus JCM 13429 = DSM 1125</name>
    <dbReference type="NCBI Taxonomy" id="1300164"/>
    <lineage>
        <taxon>Archaea</taxon>
        <taxon>Methanobacteriati</taxon>
        <taxon>Methanobacteriota</taxon>
        <taxon>Methanomada group</taxon>
        <taxon>Methanobacteria</taxon>
        <taxon>Methanobacteriales</taxon>
        <taxon>Methanobacteriaceae</taxon>
        <taxon>Methanobrevibacter</taxon>
    </lineage>
</organism>
<reference evidence="11 12" key="1">
    <citation type="submission" date="2014-12" db="EMBL/GenBank/DDBJ databases">
        <title>Genome sequence of Methanobrevibacter arboriphilicus DH1, DSM1125.</title>
        <authorList>
            <person name="Poehlein A."/>
            <person name="Thauer R.K."/>
            <person name="Seedorf H."/>
            <person name="Daniel R."/>
        </authorList>
    </citation>
    <scope>NUCLEOTIDE SEQUENCE [LARGE SCALE GENOMIC DNA]</scope>
    <source>
        <strain evidence="11 12">DH1</strain>
    </source>
</reference>
<keyword evidence="4 5" id="KW-0648">Protein biosynthesis</keyword>
<dbReference type="Pfam" id="PF18195">
    <property type="entry name" value="GatD_N"/>
    <property type="match status" value="1"/>
</dbReference>
<dbReference type="GO" id="GO:0006520">
    <property type="term" value="P:amino acid metabolic process"/>
    <property type="evidence" value="ECO:0007669"/>
    <property type="project" value="InterPro"/>
</dbReference>
<feature type="active site" evidence="5 6">
    <location>
        <position position="177"/>
    </location>
</feature>
<evidence type="ECO:0000256" key="3">
    <source>
        <dbReference type="ARBA" id="ARBA00022840"/>
    </source>
</evidence>
<dbReference type="EMBL" id="JXMW01000005">
    <property type="protein sequence ID" value="OQD59264.1"/>
    <property type="molecule type" value="Genomic_DNA"/>
</dbReference>
<dbReference type="InterPro" id="IPR036152">
    <property type="entry name" value="Asp/glu_Ase-like_sf"/>
</dbReference>
<dbReference type="Pfam" id="PF17763">
    <property type="entry name" value="Asparaginase_C"/>
    <property type="match status" value="1"/>
</dbReference>
<dbReference type="GO" id="GO:0016740">
    <property type="term" value="F:transferase activity"/>
    <property type="evidence" value="ECO:0007669"/>
    <property type="project" value="UniProtKB-KW"/>
</dbReference>
<evidence type="ECO:0000313" key="12">
    <source>
        <dbReference type="Proteomes" id="UP000191661"/>
    </source>
</evidence>
<evidence type="ECO:0000256" key="2">
    <source>
        <dbReference type="ARBA" id="ARBA00022741"/>
    </source>
</evidence>
<dbReference type="InterPro" id="IPR027474">
    <property type="entry name" value="L-asparaginase_N"/>
</dbReference>
<dbReference type="InterPro" id="IPR027473">
    <property type="entry name" value="L-asparaginase_C"/>
</dbReference>
<comment type="subunit">
    <text evidence="5 7">Heterodimer of GatD and GatE.</text>
</comment>
<dbReference type="Gene3D" id="3.40.50.40">
    <property type="match status" value="1"/>
</dbReference>
<dbReference type="NCBIfam" id="TIGR00519">
    <property type="entry name" value="asnASE_I"/>
    <property type="match status" value="1"/>
</dbReference>
<evidence type="ECO:0000256" key="6">
    <source>
        <dbReference type="PROSITE-ProRule" id="PRU10100"/>
    </source>
</evidence>
<comment type="caution">
    <text evidence="11">The sequence shown here is derived from an EMBL/GenBank/DDBJ whole genome shotgun (WGS) entry which is preliminary data.</text>
</comment>
<evidence type="ECO:0000256" key="4">
    <source>
        <dbReference type="ARBA" id="ARBA00022917"/>
    </source>
</evidence>
<dbReference type="EC" id="6.3.5.-" evidence="5 7"/>
<comment type="catalytic activity">
    <reaction evidence="5 7">
        <text>L-glutamyl-tRNA(Gln) + L-glutamine + ATP + H2O = L-glutaminyl-tRNA(Gln) + L-glutamate + ADP + phosphate + H(+)</text>
        <dbReference type="Rhea" id="RHEA:17521"/>
        <dbReference type="Rhea" id="RHEA-COMP:9681"/>
        <dbReference type="Rhea" id="RHEA-COMP:9684"/>
        <dbReference type="ChEBI" id="CHEBI:15377"/>
        <dbReference type="ChEBI" id="CHEBI:15378"/>
        <dbReference type="ChEBI" id="CHEBI:29985"/>
        <dbReference type="ChEBI" id="CHEBI:30616"/>
        <dbReference type="ChEBI" id="CHEBI:43474"/>
        <dbReference type="ChEBI" id="CHEBI:58359"/>
        <dbReference type="ChEBI" id="CHEBI:78520"/>
        <dbReference type="ChEBI" id="CHEBI:78521"/>
        <dbReference type="ChEBI" id="CHEBI:456216"/>
    </reaction>
</comment>
<evidence type="ECO:0000256" key="7">
    <source>
        <dbReference type="RuleBase" id="RU004457"/>
    </source>
</evidence>
<protein>
    <recommendedName>
        <fullName evidence="5 7">Glutamyl-tRNA(Gln) amidotransferase subunit D</fullName>
        <shortName evidence="5">Glu-ADT subunit D</shortName>
        <ecNumber evidence="5 7">6.3.5.-</ecNumber>
    </recommendedName>
</protein>
<dbReference type="InterPro" id="IPR040919">
    <property type="entry name" value="Asparaginase_C"/>
</dbReference>
<dbReference type="PIRSF" id="PIRSF001220">
    <property type="entry name" value="L-ASNase_gatD"/>
    <property type="match status" value="1"/>
</dbReference>
<dbReference type="GO" id="GO:0006412">
    <property type="term" value="P:translation"/>
    <property type="evidence" value="ECO:0007669"/>
    <property type="project" value="UniProtKB-UniRule"/>
</dbReference>
<dbReference type="SMART" id="SM00870">
    <property type="entry name" value="Asparaginase"/>
    <property type="match status" value="1"/>
</dbReference>
<dbReference type="PRINTS" id="PR00139">
    <property type="entry name" value="ASNGLNASE"/>
</dbReference>
<feature type="active site" evidence="5">
    <location>
        <position position="101"/>
    </location>
</feature>
<evidence type="ECO:0000256" key="5">
    <source>
        <dbReference type="HAMAP-Rule" id="MF_00586"/>
    </source>
</evidence>
<dbReference type="Gene3D" id="2.30.30.520">
    <property type="match status" value="1"/>
</dbReference>
<dbReference type="InterPro" id="IPR006034">
    <property type="entry name" value="Asparaginase/glutaminase-like"/>
</dbReference>
<dbReference type="AlphaFoldDB" id="A0A1V6N3M9"/>
<evidence type="ECO:0000259" key="10">
    <source>
        <dbReference type="Pfam" id="PF18195"/>
    </source>
</evidence>
<dbReference type="InterPro" id="IPR006033">
    <property type="entry name" value="AsnA_fam"/>
</dbReference>
<dbReference type="PIRSF" id="PIRSF500175">
    <property type="entry name" value="Glu_ADT_D"/>
    <property type="match status" value="1"/>
</dbReference>
<dbReference type="InterPro" id="IPR037222">
    <property type="entry name" value="GatD_N_sf"/>
</dbReference>
<dbReference type="PANTHER" id="PTHR11707:SF28">
    <property type="entry name" value="60 KDA LYSOPHOSPHOLIPASE"/>
    <property type="match status" value="1"/>
</dbReference>
<proteinExistence type="inferred from homology"/>